<gene>
    <name evidence="1" type="ORF">BV22DRAFT_1033838</name>
</gene>
<reference evidence="1" key="1">
    <citation type="journal article" date="2021" name="New Phytol.">
        <title>Evolutionary innovations through gain and loss of genes in the ectomycorrhizal Boletales.</title>
        <authorList>
            <person name="Wu G."/>
            <person name="Miyauchi S."/>
            <person name="Morin E."/>
            <person name="Kuo A."/>
            <person name="Drula E."/>
            <person name="Varga T."/>
            <person name="Kohler A."/>
            <person name="Feng B."/>
            <person name="Cao Y."/>
            <person name="Lipzen A."/>
            <person name="Daum C."/>
            <person name="Hundley H."/>
            <person name="Pangilinan J."/>
            <person name="Johnson J."/>
            <person name="Barry K."/>
            <person name="LaButti K."/>
            <person name="Ng V."/>
            <person name="Ahrendt S."/>
            <person name="Min B."/>
            <person name="Choi I.G."/>
            <person name="Park H."/>
            <person name="Plett J.M."/>
            <person name="Magnuson J."/>
            <person name="Spatafora J.W."/>
            <person name="Nagy L.G."/>
            <person name="Henrissat B."/>
            <person name="Grigoriev I.V."/>
            <person name="Yang Z.L."/>
            <person name="Xu J."/>
            <person name="Martin F.M."/>
        </authorList>
    </citation>
    <scope>NUCLEOTIDE SEQUENCE</scope>
    <source>
        <strain evidence="1">KUC20120723A-06</strain>
    </source>
</reference>
<evidence type="ECO:0000313" key="2">
    <source>
        <dbReference type="Proteomes" id="UP000790709"/>
    </source>
</evidence>
<dbReference type="Proteomes" id="UP000790709">
    <property type="component" value="Unassembled WGS sequence"/>
</dbReference>
<comment type="caution">
    <text evidence="1">The sequence shown here is derived from an EMBL/GenBank/DDBJ whole genome shotgun (WGS) entry which is preliminary data.</text>
</comment>
<sequence>MSTPQFFSTSLSSNEPQKGDRKNLDLRTRDGNIDAEIWLMPPGRVEDPLSGMEKKRTTLYLYSRDGYVSAKVNTVHPSAPFLLDIYARDGRVTVLLPRSFNGPLRLTARHGSVVLSDELQQRSALLSTAERTRRYFVGETFGLTEQDWQGDELKVEARDGKIRVRYIDEVETTQRGFLGRIFSR</sequence>
<dbReference type="EMBL" id="MU266399">
    <property type="protein sequence ID" value="KAH7925566.1"/>
    <property type="molecule type" value="Genomic_DNA"/>
</dbReference>
<organism evidence="1 2">
    <name type="scientific">Leucogyrophana mollusca</name>
    <dbReference type="NCBI Taxonomy" id="85980"/>
    <lineage>
        <taxon>Eukaryota</taxon>
        <taxon>Fungi</taxon>
        <taxon>Dikarya</taxon>
        <taxon>Basidiomycota</taxon>
        <taxon>Agaricomycotina</taxon>
        <taxon>Agaricomycetes</taxon>
        <taxon>Agaricomycetidae</taxon>
        <taxon>Boletales</taxon>
        <taxon>Boletales incertae sedis</taxon>
        <taxon>Leucogyrophana</taxon>
    </lineage>
</organism>
<proteinExistence type="predicted"/>
<name>A0ACB8BI75_9AGAM</name>
<protein>
    <submittedName>
        <fullName evidence="1">Uncharacterized protein</fullName>
    </submittedName>
</protein>
<keyword evidence="2" id="KW-1185">Reference proteome</keyword>
<accession>A0ACB8BI75</accession>
<evidence type="ECO:0000313" key="1">
    <source>
        <dbReference type="EMBL" id="KAH7925566.1"/>
    </source>
</evidence>